<protein>
    <submittedName>
        <fullName evidence="2">Uncharacterized protein</fullName>
    </submittedName>
</protein>
<dbReference type="AlphaFoldDB" id="A0A9D4YXL0"/>
<sequence>MSRIAPACCATHLAAAAEVAGVEFGAAVLAAVAARAGASRPYHTQLSHGHSHSHSHSHTYKQPLSNLALHWR</sequence>
<name>A0A9D4YXL0_CHLVU</name>
<organism evidence="2 3">
    <name type="scientific">Chlorella vulgaris</name>
    <name type="common">Green alga</name>
    <dbReference type="NCBI Taxonomy" id="3077"/>
    <lineage>
        <taxon>Eukaryota</taxon>
        <taxon>Viridiplantae</taxon>
        <taxon>Chlorophyta</taxon>
        <taxon>core chlorophytes</taxon>
        <taxon>Trebouxiophyceae</taxon>
        <taxon>Chlorellales</taxon>
        <taxon>Chlorellaceae</taxon>
        <taxon>Chlorella clade</taxon>
        <taxon>Chlorella</taxon>
    </lineage>
</organism>
<feature type="compositionally biased region" description="Basic residues" evidence="1">
    <location>
        <begin position="49"/>
        <end position="59"/>
    </location>
</feature>
<keyword evidence="3" id="KW-1185">Reference proteome</keyword>
<dbReference type="EMBL" id="SIDB01000006">
    <property type="protein sequence ID" value="KAI3431702.1"/>
    <property type="molecule type" value="Genomic_DNA"/>
</dbReference>
<gene>
    <name evidence="2" type="ORF">D9Q98_004747</name>
</gene>
<proteinExistence type="predicted"/>
<reference evidence="2" key="1">
    <citation type="journal article" date="2019" name="Plant J.">
        <title>Chlorella vulgaris genome assembly and annotation reveals the molecular basis for metabolic acclimation to high light conditions.</title>
        <authorList>
            <person name="Cecchin M."/>
            <person name="Marcolungo L."/>
            <person name="Rossato M."/>
            <person name="Girolomoni L."/>
            <person name="Cosentino E."/>
            <person name="Cuine S."/>
            <person name="Li-Beisson Y."/>
            <person name="Delledonne M."/>
            <person name="Ballottari M."/>
        </authorList>
    </citation>
    <scope>NUCLEOTIDE SEQUENCE</scope>
    <source>
        <strain evidence="2">211/11P</strain>
    </source>
</reference>
<accession>A0A9D4YXL0</accession>
<evidence type="ECO:0000256" key="1">
    <source>
        <dbReference type="SAM" id="MobiDB-lite"/>
    </source>
</evidence>
<reference evidence="2" key="2">
    <citation type="submission" date="2020-11" db="EMBL/GenBank/DDBJ databases">
        <authorList>
            <person name="Cecchin M."/>
            <person name="Marcolungo L."/>
            <person name="Rossato M."/>
            <person name="Girolomoni L."/>
            <person name="Cosentino E."/>
            <person name="Cuine S."/>
            <person name="Li-Beisson Y."/>
            <person name="Delledonne M."/>
            <person name="Ballottari M."/>
        </authorList>
    </citation>
    <scope>NUCLEOTIDE SEQUENCE</scope>
    <source>
        <strain evidence="2">211/11P</strain>
        <tissue evidence="2">Whole cell</tissue>
    </source>
</reference>
<evidence type="ECO:0000313" key="2">
    <source>
        <dbReference type="EMBL" id="KAI3431702.1"/>
    </source>
</evidence>
<dbReference type="Proteomes" id="UP001055712">
    <property type="component" value="Unassembled WGS sequence"/>
</dbReference>
<feature type="region of interest" description="Disordered" evidence="1">
    <location>
        <begin position="41"/>
        <end position="72"/>
    </location>
</feature>
<comment type="caution">
    <text evidence="2">The sequence shown here is derived from an EMBL/GenBank/DDBJ whole genome shotgun (WGS) entry which is preliminary data.</text>
</comment>
<evidence type="ECO:0000313" key="3">
    <source>
        <dbReference type="Proteomes" id="UP001055712"/>
    </source>
</evidence>